<sequence>MDEDRDRRDEKRVCLLEGDNWPKWEFQIEEVLRGKKLWKAVDPGTAPVANASQEAKDEWEEKCDSAFSIMSLNCGANIQGDLANKNKERRLAKQPRLTPKELFDYLREEYAPQSLQAILRTKAKLSQALLHPPASMREHISALTSIYGQLADLGRPFPEDERCMDLLVSLPPPYRQWVKSHKKITNWAELRAGILEEEEDIKTEEAKEAATASKNETVFMVGPTQTGGTQGTHGGFRGGGHGMRGGFRGRGGRGGYSRPGSFPGRCHICKQGGHQMYECPHKDKYEQFQSSLQPGALAPQDRAAMIREEPPAPAATQDQDENGIIGDFGLEFACSIGSEHAHTGFFILDTASTRHIVKSKDNLTGYRLASPGSGIECANGGMMEVEGYGTLKVITEEGNIINLQDVAHCPSTIGNLIGGKRLTSAGCKISFDNTSATVVDAKGGRLVMRAEVRGGSWVVRLHTIQDIAALVKGKPVIDPVAVHAHHCLGHVGEKVLKAAAASGLISGLPKNLGDIGFCPACAQGKLASSPHHRLCPNERASRAMELIHVDTFGPERMKDPSSLGDFKYGLLLVDDFTKHVWVKLLLRKSDAIKSLKAFCLQASTRLPHLPISRVRSDGALEFKSLELHEFWLDRGVTHEVTPRYSPQSNGVAERNIRTITEMTRTMLIAANLPTFFWPAAVETAVRIKNRVTASGLREGKTPHQMLFGTAPIESFKPFGCVAWAKKASTERHGKFDPKSRPCIYLGPAFRGASRLWDPATGKEIVEHSVTFDEHGDGSALLRIEKQRTIQTSTSAAPTPAKPAISQQDSAPAQPPPVLVRAMQSALEKGVVPNDVIDAARTIAGGRPVSPQVLANLTVRLRERGNEAAERGTQGGSVREGASQGGERVEVAGGDRRVEGSVREGASQGGERVETEGGGERIEEVRRGGEGSVSGDRNEGDGPGSSGGVEGSERRDEEMRNREKDVSDRSGRSERRSGRIAGKEPQFGMLSAGQKRKEPGDSCFAVLDPEEAAYDDPRTISEALSRPDRDQWLAAMHVEVQSHIKRGTWRVVKRYGKANLITSKWVLRLKKNADGSIQKYKARLVARGFTQVEGVDFDETFAPTSRLQNMRLLFATAAALDMDVHQIDYETAYLNAKLQNEIYMDPPEGMDLLGQDFLPDEALQLMLALYGLKQSGHEWHRVLREALKTLGFDQCKVDPTMFVREGDSPAILLVYVDDILVAAPREGVEAVKKELLGLFKGTDLGPAHHCLGIRISRNWEQGTITLDQERYAKEVLARFGMSECNPARTPMDQKASLRKAVDGEARADKRIYQAIVGCLA</sequence>
<evidence type="ECO:0000256" key="18">
    <source>
        <dbReference type="ARBA" id="ARBA00023113"/>
    </source>
</evidence>
<keyword evidence="16" id="KW-0695">RNA-directed DNA polymerase</keyword>
<evidence type="ECO:0000256" key="9">
    <source>
        <dbReference type="ARBA" id="ARBA00022750"/>
    </source>
</evidence>
<dbReference type="GO" id="GO:0015074">
    <property type="term" value="P:DNA integration"/>
    <property type="evidence" value="ECO:0007669"/>
    <property type="project" value="UniProtKB-KW"/>
</dbReference>
<dbReference type="SUPFAM" id="SSF56672">
    <property type="entry name" value="DNA/RNA polymerases"/>
    <property type="match status" value="1"/>
</dbReference>
<evidence type="ECO:0000256" key="3">
    <source>
        <dbReference type="ARBA" id="ARBA00022612"/>
    </source>
</evidence>
<dbReference type="Pfam" id="PF25597">
    <property type="entry name" value="SH3_retrovirus"/>
    <property type="match status" value="1"/>
</dbReference>
<feature type="region of interest" description="Disordered" evidence="23">
    <location>
        <begin position="865"/>
        <end position="1001"/>
    </location>
</feature>
<keyword evidence="17" id="KW-0808">Transferase</keyword>
<dbReference type="Proteomes" id="UP000077521">
    <property type="component" value="Unassembled WGS sequence"/>
</dbReference>
<evidence type="ECO:0000256" key="7">
    <source>
        <dbReference type="ARBA" id="ARBA00022723"/>
    </source>
</evidence>
<name>A0A177TQX1_9BASI</name>
<feature type="compositionally biased region" description="Basic and acidic residues" evidence="23">
    <location>
        <begin position="950"/>
        <end position="976"/>
    </location>
</feature>
<evidence type="ECO:0000256" key="15">
    <source>
        <dbReference type="ARBA" id="ARBA00022908"/>
    </source>
</evidence>
<dbReference type="InterPro" id="IPR012337">
    <property type="entry name" value="RNaseH-like_sf"/>
</dbReference>
<keyword evidence="17" id="KW-0239">DNA-directed DNA polymerase</keyword>
<dbReference type="GO" id="GO:0004190">
    <property type="term" value="F:aspartic-type endopeptidase activity"/>
    <property type="evidence" value="ECO:0007669"/>
    <property type="project" value="UniProtKB-KW"/>
</dbReference>
<keyword evidence="4" id="KW-0645">Protease</keyword>
<keyword evidence="25" id="KW-1185">Reference proteome</keyword>
<keyword evidence="10" id="KW-0255">Endonuclease</keyword>
<dbReference type="InterPro" id="IPR043502">
    <property type="entry name" value="DNA/RNA_pol_sf"/>
</dbReference>
<evidence type="ECO:0000256" key="8">
    <source>
        <dbReference type="ARBA" id="ARBA00022741"/>
    </source>
</evidence>
<evidence type="ECO:0000256" key="2">
    <source>
        <dbReference type="ARBA" id="ARBA00022578"/>
    </source>
</evidence>
<keyword evidence="18" id="KW-0917">Virion maturation</keyword>
<evidence type="ECO:0000256" key="11">
    <source>
        <dbReference type="ARBA" id="ARBA00022801"/>
    </source>
</evidence>
<evidence type="ECO:0000313" key="24">
    <source>
        <dbReference type="EMBL" id="KAE8251015.1"/>
    </source>
</evidence>
<dbReference type="GO" id="GO:0006310">
    <property type="term" value="P:DNA recombination"/>
    <property type="evidence" value="ECO:0007669"/>
    <property type="project" value="UniProtKB-KW"/>
</dbReference>
<evidence type="ECO:0000256" key="23">
    <source>
        <dbReference type="SAM" id="MobiDB-lite"/>
    </source>
</evidence>
<protein>
    <submittedName>
        <fullName evidence="24">Uncharacterized protein</fullName>
    </submittedName>
</protein>
<organism evidence="24 25">
    <name type="scientific">Tilletia indica</name>
    <dbReference type="NCBI Taxonomy" id="43049"/>
    <lineage>
        <taxon>Eukaryota</taxon>
        <taxon>Fungi</taxon>
        <taxon>Dikarya</taxon>
        <taxon>Basidiomycota</taxon>
        <taxon>Ustilaginomycotina</taxon>
        <taxon>Exobasidiomycetes</taxon>
        <taxon>Tilletiales</taxon>
        <taxon>Tilletiaceae</taxon>
        <taxon>Tilletia</taxon>
    </lineage>
</organism>
<keyword evidence="14" id="KW-0694">RNA-binding</keyword>
<comment type="catalytic activity">
    <reaction evidence="21">
        <text>DNA(n) + a 2'-deoxyribonucleoside 5'-triphosphate = DNA(n+1) + diphosphate</text>
        <dbReference type="Rhea" id="RHEA:22508"/>
        <dbReference type="Rhea" id="RHEA-COMP:17339"/>
        <dbReference type="Rhea" id="RHEA-COMP:17340"/>
        <dbReference type="ChEBI" id="CHEBI:33019"/>
        <dbReference type="ChEBI" id="CHEBI:61560"/>
        <dbReference type="ChEBI" id="CHEBI:173112"/>
        <dbReference type="EC" id="2.7.7.49"/>
    </reaction>
</comment>
<evidence type="ECO:0000256" key="1">
    <source>
        <dbReference type="ARBA" id="ARBA00002180"/>
    </source>
</evidence>
<dbReference type="PANTHER" id="PTHR42648">
    <property type="entry name" value="TRANSPOSASE, PUTATIVE-RELATED"/>
    <property type="match status" value="1"/>
</dbReference>
<keyword evidence="20" id="KW-0511">Multifunctional enzyme</keyword>
<comment type="catalytic activity">
    <reaction evidence="22">
        <text>DNA(n) + a 2'-deoxyribonucleoside 5'-triphosphate = DNA(n+1) + diphosphate</text>
        <dbReference type="Rhea" id="RHEA:22508"/>
        <dbReference type="Rhea" id="RHEA-COMP:17339"/>
        <dbReference type="Rhea" id="RHEA-COMP:17340"/>
        <dbReference type="ChEBI" id="CHEBI:33019"/>
        <dbReference type="ChEBI" id="CHEBI:61560"/>
        <dbReference type="ChEBI" id="CHEBI:173112"/>
        <dbReference type="EC" id="2.7.7.7"/>
    </reaction>
</comment>
<dbReference type="GO" id="GO:0046872">
    <property type="term" value="F:metal ion binding"/>
    <property type="evidence" value="ECO:0007669"/>
    <property type="project" value="UniProtKB-KW"/>
</dbReference>
<evidence type="ECO:0000256" key="6">
    <source>
        <dbReference type="ARBA" id="ARBA00022722"/>
    </source>
</evidence>
<accession>A0A177TQX1</accession>
<dbReference type="Pfam" id="PF22936">
    <property type="entry name" value="Pol_BBD"/>
    <property type="match status" value="1"/>
</dbReference>
<dbReference type="SUPFAM" id="SSF53098">
    <property type="entry name" value="Ribonuclease H-like"/>
    <property type="match status" value="1"/>
</dbReference>
<feature type="region of interest" description="Disordered" evidence="23">
    <location>
        <begin position="790"/>
        <end position="814"/>
    </location>
</feature>
<evidence type="ECO:0000256" key="20">
    <source>
        <dbReference type="ARBA" id="ARBA00023268"/>
    </source>
</evidence>
<keyword evidence="5" id="KW-0548">Nucleotidyltransferase</keyword>
<keyword evidence="6" id="KW-0540">Nuclease</keyword>
<keyword evidence="13" id="KW-0460">Magnesium</keyword>
<keyword evidence="7" id="KW-0479">Metal-binding</keyword>
<evidence type="ECO:0000256" key="21">
    <source>
        <dbReference type="ARBA" id="ARBA00048173"/>
    </source>
</evidence>
<feature type="compositionally biased region" description="Gly residues" evidence="23">
    <location>
        <begin position="940"/>
        <end position="949"/>
    </location>
</feature>
<keyword evidence="19" id="KW-0233">DNA recombination</keyword>
<keyword evidence="12" id="KW-0067">ATP-binding</keyword>
<dbReference type="Pfam" id="PF07727">
    <property type="entry name" value="RVT_2"/>
    <property type="match status" value="1"/>
</dbReference>
<keyword evidence="15" id="KW-0229">DNA integration</keyword>
<dbReference type="InterPro" id="IPR057670">
    <property type="entry name" value="SH3_retrovirus"/>
</dbReference>
<evidence type="ECO:0000256" key="10">
    <source>
        <dbReference type="ARBA" id="ARBA00022759"/>
    </source>
</evidence>
<dbReference type="GO" id="GO:0006508">
    <property type="term" value="P:proteolysis"/>
    <property type="evidence" value="ECO:0007669"/>
    <property type="project" value="UniProtKB-KW"/>
</dbReference>
<dbReference type="GO" id="GO:0005524">
    <property type="term" value="F:ATP binding"/>
    <property type="evidence" value="ECO:0007669"/>
    <property type="project" value="UniProtKB-KW"/>
</dbReference>
<feature type="compositionally biased region" description="Basic and acidic residues" evidence="23">
    <location>
        <begin position="886"/>
        <end position="901"/>
    </location>
</feature>
<dbReference type="InterPro" id="IPR054722">
    <property type="entry name" value="PolX-like_BBD"/>
</dbReference>
<comment type="caution">
    <text evidence="24">The sequence shown here is derived from an EMBL/GenBank/DDBJ whole genome shotgun (WGS) entry which is preliminary data.</text>
</comment>
<evidence type="ECO:0000256" key="13">
    <source>
        <dbReference type="ARBA" id="ARBA00022842"/>
    </source>
</evidence>
<dbReference type="GO" id="GO:0005634">
    <property type="term" value="C:nucleus"/>
    <property type="evidence" value="ECO:0007669"/>
    <property type="project" value="UniProtKB-ARBA"/>
</dbReference>
<proteinExistence type="predicted"/>
<keyword evidence="9" id="KW-0064">Aspartyl protease</keyword>
<evidence type="ECO:0000256" key="14">
    <source>
        <dbReference type="ARBA" id="ARBA00022884"/>
    </source>
</evidence>
<dbReference type="PROSITE" id="PS50994">
    <property type="entry name" value="INTEGRASE"/>
    <property type="match status" value="1"/>
</dbReference>
<dbReference type="PANTHER" id="PTHR42648:SF11">
    <property type="entry name" value="TRANSPOSON TY4-P GAG-POL POLYPROTEIN"/>
    <property type="match status" value="1"/>
</dbReference>
<dbReference type="GO" id="GO:0003723">
    <property type="term" value="F:RNA binding"/>
    <property type="evidence" value="ECO:0007669"/>
    <property type="project" value="UniProtKB-KW"/>
</dbReference>
<evidence type="ECO:0000256" key="19">
    <source>
        <dbReference type="ARBA" id="ARBA00023172"/>
    </source>
</evidence>
<dbReference type="InterPro" id="IPR036397">
    <property type="entry name" value="RNaseH_sf"/>
</dbReference>
<dbReference type="GO" id="GO:0032196">
    <property type="term" value="P:transposition"/>
    <property type="evidence" value="ECO:0007669"/>
    <property type="project" value="UniProtKB-KW"/>
</dbReference>
<keyword evidence="8" id="KW-0547">Nucleotide-binding</keyword>
<gene>
    <name evidence="24" type="ORF">A4X13_0g4198</name>
</gene>
<dbReference type="GO" id="GO:0003887">
    <property type="term" value="F:DNA-directed DNA polymerase activity"/>
    <property type="evidence" value="ECO:0007669"/>
    <property type="project" value="UniProtKB-KW"/>
</dbReference>
<reference evidence="24" key="2">
    <citation type="journal article" date="2019" name="IMA Fungus">
        <title>Genome sequencing and comparison of five Tilletia species to identify candidate genes for the detection of regulated species infecting wheat.</title>
        <authorList>
            <person name="Nguyen H.D.T."/>
            <person name="Sultana T."/>
            <person name="Kesanakurti P."/>
            <person name="Hambleton S."/>
        </authorList>
    </citation>
    <scope>NUCLEOTIDE SEQUENCE</scope>
    <source>
        <strain evidence="24">DAOMC 236416</strain>
    </source>
</reference>
<keyword evidence="2" id="KW-0815">Transposition</keyword>
<dbReference type="Pfam" id="PF14223">
    <property type="entry name" value="Retrotran_gag_2"/>
    <property type="match status" value="1"/>
</dbReference>
<reference evidence="24" key="1">
    <citation type="submission" date="2016-04" db="EMBL/GenBank/DDBJ databases">
        <authorList>
            <person name="Nguyen H.D."/>
            <person name="Samba Siva P."/>
            <person name="Cullis J."/>
            <person name="Levesque C.A."/>
            <person name="Hambleton S."/>
        </authorList>
    </citation>
    <scope>NUCLEOTIDE SEQUENCE</scope>
    <source>
        <strain evidence="24">DAOMC 236416</strain>
    </source>
</reference>
<evidence type="ECO:0000256" key="22">
    <source>
        <dbReference type="ARBA" id="ARBA00049244"/>
    </source>
</evidence>
<dbReference type="Gene3D" id="3.30.420.10">
    <property type="entry name" value="Ribonuclease H-like superfamily/Ribonuclease H"/>
    <property type="match status" value="1"/>
</dbReference>
<feature type="compositionally biased region" description="Basic and acidic residues" evidence="23">
    <location>
        <begin position="910"/>
        <end position="928"/>
    </location>
</feature>
<evidence type="ECO:0000256" key="4">
    <source>
        <dbReference type="ARBA" id="ARBA00022670"/>
    </source>
</evidence>
<dbReference type="GO" id="GO:0003964">
    <property type="term" value="F:RNA-directed DNA polymerase activity"/>
    <property type="evidence" value="ECO:0007669"/>
    <property type="project" value="UniProtKB-KW"/>
</dbReference>
<feature type="compositionally biased region" description="Low complexity" evidence="23">
    <location>
        <begin position="791"/>
        <end position="811"/>
    </location>
</feature>
<evidence type="ECO:0000256" key="16">
    <source>
        <dbReference type="ARBA" id="ARBA00022918"/>
    </source>
</evidence>
<keyword evidence="11" id="KW-0378">Hydrolase</keyword>
<evidence type="ECO:0000256" key="5">
    <source>
        <dbReference type="ARBA" id="ARBA00022695"/>
    </source>
</evidence>
<keyword evidence="3" id="KW-1188">Viral release from host cell</keyword>
<dbReference type="GO" id="GO:0004519">
    <property type="term" value="F:endonuclease activity"/>
    <property type="evidence" value="ECO:0007669"/>
    <property type="project" value="UniProtKB-KW"/>
</dbReference>
<evidence type="ECO:0000256" key="12">
    <source>
        <dbReference type="ARBA" id="ARBA00022840"/>
    </source>
</evidence>
<dbReference type="InterPro" id="IPR039537">
    <property type="entry name" value="Retrotran_Ty1/copia-like"/>
</dbReference>
<comment type="function">
    <text evidence="1">The aspartyl protease (PR) mediates the proteolytic cleavages of the Gag and Gag-Pol polyproteins after assembly of the VLP.</text>
</comment>
<evidence type="ECO:0000256" key="17">
    <source>
        <dbReference type="ARBA" id="ARBA00022932"/>
    </source>
</evidence>
<dbReference type="EMBL" id="LWDF02000267">
    <property type="protein sequence ID" value="KAE8251015.1"/>
    <property type="molecule type" value="Genomic_DNA"/>
</dbReference>
<evidence type="ECO:0000313" key="25">
    <source>
        <dbReference type="Proteomes" id="UP000077521"/>
    </source>
</evidence>
<dbReference type="InterPro" id="IPR013103">
    <property type="entry name" value="RVT_2"/>
</dbReference>
<dbReference type="InterPro" id="IPR001584">
    <property type="entry name" value="Integrase_cat-core"/>
</dbReference>